<accession>C5CVV0</accession>
<dbReference type="KEGG" id="vap:Vapar_3989"/>
<dbReference type="HOGENOM" id="CLU_1926672_0_0_4"/>
<dbReference type="EMBL" id="CP001635">
    <property type="protein sequence ID" value="ACS20603.1"/>
    <property type="molecule type" value="Genomic_DNA"/>
</dbReference>
<gene>
    <name evidence="2" type="ordered locus">Vapar_3989</name>
</gene>
<keyword evidence="1" id="KW-0472">Membrane</keyword>
<feature type="transmembrane region" description="Helical" evidence="1">
    <location>
        <begin position="54"/>
        <end position="74"/>
    </location>
</feature>
<evidence type="ECO:0000313" key="2">
    <source>
        <dbReference type="EMBL" id="ACS20603.1"/>
    </source>
</evidence>
<keyword evidence="1" id="KW-1133">Transmembrane helix</keyword>
<keyword evidence="1" id="KW-0812">Transmembrane</keyword>
<evidence type="ECO:0000256" key="1">
    <source>
        <dbReference type="SAM" id="Phobius"/>
    </source>
</evidence>
<feature type="transmembrane region" description="Helical" evidence="1">
    <location>
        <begin position="12"/>
        <end position="34"/>
    </location>
</feature>
<name>C5CVV0_VARPS</name>
<sequence precursor="true">MADTLMKRPIFTLCGALVGVALFLGLPILFSLAFPGTGIGHHGEDEAARMLRVYVLMGGVASAALGAWVGCVAATSPRRALGMLAAIAAASIAFSIVPIQLPMKPESAMAVGIGAWAIVSAGLAALVARKKSETSA</sequence>
<reference evidence="2" key="1">
    <citation type="submission" date="2009-06" db="EMBL/GenBank/DDBJ databases">
        <title>Complete sequence of chromosome 1 of Variovorax paradoxus S110.</title>
        <authorList>
            <consortium name="US DOE Joint Genome Institute"/>
            <person name="Lucas S."/>
            <person name="Copeland A."/>
            <person name="Lapidus A."/>
            <person name="Glavina del Rio T."/>
            <person name="Tice H."/>
            <person name="Bruce D."/>
            <person name="Goodwin L."/>
            <person name="Pitluck S."/>
            <person name="Chertkov O."/>
            <person name="Brettin T."/>
            <person name="Detter J.C."/>
            <person name="Han C."/>
            <person name="Larimer F."/>
            <person name="Land M."/>
            <person name="Hauser L."/>
            <person name="Kyrpides N."/>
            <person name="Ovchinnikova G."/>
            <person name="Orwin P."/>
            <person name="Leadbetter J.R."/>
            <person name="Spain J.C."/>
            <person name="Han J.I."/>
        </authorList>
    </citation>
    <scope>NUCLEOTIDE SEQUENCE</scope>
    <source>
        <strain evidence="2">S110</strain>
    </source>
</reference>
<feature type="transmembrane region" description="Helical" evidence="1">
    <location>
        <begin position="107"/>
        <end position="128"/>
    </location>
</feature>
<organism evidence="2">
    <name type="scientific">Variovorax paradoxus (strain S110)</name>
    <dbReference type="NCBI Taxonomy" id="543728"/>
    <lineage>
        <taxon>Bacteria</taxon>
        <taxon>Pseudomonadati</taxon>
        <taxon>Pseudomonadota</taxon>
        <taxon>Betaproteobacteria</taxon>
        <taxon>Burkholderiales</taxon>
        <taxon>Comamonadaceae</taxon>
        <taxon>Variovorax</taxon>
    </lineage>
</organism>
<protein>
    <submittedName>
        <fullName evidence="2">Uncharacterized protein</fullName>
    </submittedName>
</protein>
<proteinExistence type="predicted"/>
<dbReference type="AlphaFoldDB" id="C5CVV0"/>
<feature type="transmembrane region" description="Helical" evidence="1">
    <location>
        <begin position="81"/>
        <end position="101"/>
    </location>
</feature>